<dbReference type="EMBL" id="JAINUF010000001">
    <property type="protein sequence ID" value="KAJ8382810.1"/>
    <property type="molecule type" value="Genomic_DNA"/>
</dbReference>
<sequence>MADRRLAARKRHSFGPPGAQLPSSASELSLSQHTGTCIYCLTKAQAQNPAHIHQPELQVCPSTAGGLHNSRWALAGFAPQAIPAKRLSVTELRNSV</sequence>
<gene>
    <name evidence="2" type="ORF">SKAU_G00035880</name>
</gene>
<reference evidence="2" key="1">
    <citation type="journal article" date="2023" name="Science">
        <title>Genome structures resolve the early diversification of teleost fishes.</title>
        <authorList>
            <person name="Parey E."/>
            <person name="Louis A."/>
            <person name="Montfort J."/>
            <person name="Bouchez O."/>
            <person name="Roques C."/>
            <person name="Iampietro C."/>
            <person name="Lluch J."/>
            <person name="Castinel A."/>
            <person name="Donnadieu C."/>
            <person name="Desvignes T."/>
            <person name="Floi Bucao C."/>
            <person name="Jouanno E."/>
            <person name="Wen M."/>
            <person name="Mejri S."/>
            <person name="Dirks R."/>
            <person name="Jansen H."/>
            <person name="Henkel C."/>
            <person name="Chen W.J."/>
            <person name="Zahm M."/>
            <person name="Cabau C."/>
            <person name="Klopp C."/>
            <person name="Thompson A.W."/>
            <person name="Robinson-Rechavi M."/>
            <person name="Braasch I."/>
            <person name="Lecointre G."/>
            <person name="Bobe J."/>
            <person name="Postlethwait J.H."/>
            <person name="Berthelot C."/>
            <person name="Roest Crollius H."/>
            <person name="Guiguen Y."/>
        </authorList>
    </citation>
    <scope>NUCLEOTIDE SEQUENCE</scope>
    <source>
        <strain evidence="2">WJC10195</strain>
    </source>
</reference>
<comment type="caution">
    <text evidence="2">The sequence shown here is derived from an EMBL/GenBank/DDBJ whole genome shotgun (WGS) entry which is preliminary data.</text>
</comment>
<evidence type="ECO:0000256" key="1">
    <source>
        <dbReference type="SAM" id="MobiDB-lite"/>
    </source>
</evidence>
<feature type="region of interest" description="Disordered" evidence="1">
    <location>
        <begin position="1"/>
        <end position="26"/>
    </location>
</feature>
<keyword evidence="3" id="KW-1185">Reference proteome</keyword>
<dbReference type="Proteomes" id="UP001152622">
    <property type="component" value="Chromosome 1"/>
</dbReference>
<dbReference type="AlphaFoldDB" id="A0A9Q1GG52"/>
<name>A0A9Q1GG52_SYNKA</name>
<evidence type="ECO:0000313" key="3">
    <source>
        <dbReference type="Proteomes" id="UP001152622"/>
    </source>
</evidence>
<organism evidence="2 3">
    <name type="scientific">Synaphobranchus kaupii</name>
    <name type="common">Kaup's arrowtooth eel</name>
    <dbReference type="NCBI Taxonomy" id="118154"/>
    <lineage>
        <taxon>Eukaryota</taxon>
        <taxon>Metazoa</taxon>
        <taxon>Chordata</taxon>
        <taxon>Craniata</taxon>
        <taxon>Vertebrata</taxon>
        <taxon>Euteleostomi</taxon>
        <taxon>Actinopterygii</taxon>
        <taxon>Neopterygii</taxon>
        <taxon>Teleostei</taxon>
        <taxon>Anguilliformes</taxon>
        <taxon>Synaphobranchidae</taxon>
        <taxon>Synaphobranchus</taxon>
    </lineage>
</organism>
<proteinExistence type="predicted"/>
<protein>
    <submittedName>
        <fullName evidence="2">Uncharacterized protein</fullName>
    </submittedName>
</protein>
<accession>A0A9Q1GG52</accession>
<evidence type="ECO:0000313" key="2">
    <source>
        <dbReference type="EMBL" id="KAJ8382810.1"/>
    </source>
</evidence>